<feature type="transmembrane region" description="Helical" evidence="6">
    <location>
        <begin position="55"/>
        <end position="74"/>
    </location>
</feature>
<dbReference type="EMBL" id="VIIS01000466">
    <property type="protein sequence ID" value="KAF0308753.1"/>
    <property type="molecule type" value="Genomic_DNA"/>
</dbReference>
<reference evidence="8 9" key="1">
    <citation type="submission" date="2019-07" db="EMBL/GenBank/DDBJ databases">
        <title>Draft genome assembly of a fouling barnacle, Amphibalanus amphitrite (Darwin, 1854): The first reference genome for Thecostraca.</title>
        <authorList>
            <person name="Kim W."/>
        </authorList>
    </citation>
    <scope>NUCLEOTIDE SEQUENCE [LARGE SCALE GENOMIC DNA]</scope>
    <source>
        <strain evidence="8">SNU_AA5</strain>
        <tissue evidence="8">Soma without cirri and trophi</tissue>
    </source>
</reference>
<keyword evidence="2 6" id="KW-0812">Transmembrane</keyword>
<feature type="transmembrane region" description="Helical" evidence="6">
    <location>
        <begin position="115"/>
        <end position="134"/>
    </location>
</feature>
<evidence type="ECO:0000256" key="4">
    <source>
        <dbReference type="ARBA" id="ARBA00023136"/>
    </source>
</evidence>
<gene>
    <name evidence="8" type="primary">Orct_17</name>
    <name evidence="8" type="ORF">FJT64_020069</name>
</gene>
<evidence type="ECO:0000256" key="1">
    <source>
        <dbReference type="ARBA" id="ARBA00004141"/>
    </source>
</evidence>
<keyword evidence="3 6" id="KW-1133">Transmembrane helix</keyword>
<dbReference type="AlphaFoldDB" id="A0A6A4WRS5"/>
<comment type="subcellular location">
    <subcellularLocation>
        <location evidence="1">Membrane</location>
        <topology evidence="1">Multi-pass membrane protein</topology>
    </subcellularLocation>
</comment>
<feature type="domain" description="Major facilitator superfamily (MFS) profile" evidence="7">
    <location>
        <begin position="1"/>
        <end position="372"/>
    </location>
</feature>
<dbReference type="GO" id="GO:0022857">
    <property type="term" value="F:transmembrane transporter activity"/>
    <property type="evidence" value="ECO:0007669"/>
    <property type="project" value="InterPro"/>
</dbReference>
<feature type="transmembrane region" description="Helical" evidence="6">
    <location>
        <begin position="228"/>
        <end position="250"/>
    </location>
</feature>
<feature type="region of interest" description="Disordered" evidence="5">
    <location>
        <begin position="384"/>
        <end position="415"/>
    </location>
</feature>
<evidence type="ECO:0000256" key="3">
    <source>
        <dbReference type="ARBA" id="ARBA00022989"/>
    </source>
</evidence>
<dbReference type="GO" id="GO:0016020">
    <property type="term" value="C:membrane"/>
    <property type="evidence" value="ECO:0007669"/>
    <property type="project" value="UniProtKB-SubCell"/>
</dbReference>
<evidence type="ECO:0000256" key="5">
    <source>
        <dbReference type="SAM" id="MobiDB-lite"/>
    </source>
</evidence>
<dbReference type="Pfam" id="PF00083">
    <property type="entry name" value="Sugar_tr"/>
    <property type="match status" value="1"/>
</dbReference>
<proteinExistence type="predicted"/>
<feature type="transmembrane region" description="Helical" evidence="6">
    <location>
        <begin position="257"/>
        <end position="278"/>
    </location>
</feature>
<dbReference type="PANTHER" id="PTHR24064">
    <property type="entry name" value="SOLUTE CARRIER FAMILY 22 MEMBER"/>
    <property type="match status" value="1"/>
</dbReference>
<organism evidence="8 9">
    <name type="scientific">Amphibalanus amphitrite</name>
    <name type="common">Striped barnacle</name>
    <name type="synonym">Balanus amphitrite</name>
    <dbReference type="NCBI Taxonomy" id="1232801"/>
    <lineage>
        <taxon>Eukaryota</taxon>
        <taxon>Metazoa</taxon>
        <taxon>Ecdysozoa</taxon>
        <taxon>Arthropoda</taxon>
        <taxon>Crustacea</taxon>
        <taxon>Multicrustacea</taxon>
        <taxon>Cirripedia</taxon>
        <taxon>Thoracica</taxon>
        <taxon>Thoracicalcarea</taxon>
        <taxon>Balanomorpha</taxon>
        <taxon>Balanoidea</taxon>
        <taxon>Balanidae</taxon>
        <taxon>Amphibalaninae</taxon>
        <taxon>Amphibalanus</taxon>
    </lineage>
</organism>
<dbReference type="InterPro" id="IPR036259">
    <property type="entry name" value="MFS_trans_sf"/>
</dbReference>
<protein>
    <submittedName>
        <fullName evidence="8">Organic cation transporter protein</fullName>
    </submittedName>
</protein>
<feature type="transmembrane region" description="Helical" evidence="6">
    <location>
        <begin position="351"/>
        <end position="368"/>
    </location>
</feature>
<name>A0A6A4WRS5_AMPAM</name>
<dbReference type="PROSITE" id="PS50850">
    <property type="entry name" value="MFS"/>
    <property type="match status" value="1"/>
</dbReference>
<feature type="transmembrane region" description="Helical" evidence="6">
    <location>
        <begin position="319"/>
        <end position="339"/>
    </location>
</feature>
<feature type="transmembrane region" description="Helical" evidence="6">
    <location>
        <begin position="284"/>
        <end position="307"/>
    </location>
</feature>
<evidence type="ECO:0000313" key="9">
    <source>
        <dbReference type="Proteomes" id="UP000440578"/>
    </source>
</evidence>
<evidence type="ECO:0000313" key="8">
    <source>
        <dbReference type="EMBL" id="KAF0308753.1"/>
    </source>
</evidence>
<evidence type="ECO:0000259" key="7">
    <source>
        <dbReference type="PROSITE" id="PS50850"/>
    </source>
</evidence>
<dbReference type="CDD" id="cd17317">
    <property type="entry name" value="MFS_SLC22"/>
    <property type="match status" value="1"/>
</dbReference>
<keyword evidence="4 6" id="KW-0472">Membrane</keyword>
<keyword evidence="9" id="KW-1185">Reference proteome</keyword>
<accession>A0A6A4WRS5</accession>
<feature type="compositionally biased region" description="Basic and acidic residues" evidence="5">
    <location>
        <begin position="385"/>
        <end position="396"/>
    </location>
</feature>
<dbReference type="Gene3D" id="1.20.1250.20">
    <property type="entry name" value="MFS general substrate transporter like domains"/>
    <property type="match status" value="1"/>
</dbReference>
<feature type="transmembrane region" description="Helical" evidence="6">
    <location>
        <begin position="6"/>
        <end position="23"/>
    </location>
</feature>
<evidence type="ECO:0000256" key="6">
    <source>
        <dbReference type="SAM" id="Phobius"/>
    </source>
</evidence>
<feature type="transmembrane region" description="Helical" evidence="6">
    <location>
        <begin position="30"/>
        <end position="49"/>
    </location>
</feature>
<dbReference type="InterPro" id="IPR005828">
    <property type="entry name" value="MFS_sugar_transport-like"/>
</dbReference>
<dbReference type="InterPro" id="IPR020846">
    <property type="entry name" value="MFS_dom"/>
</dbReference>
<feature type="transmembrane region" description="Helical" evidence="6">
    <location>
        <begin position="86"/>
        <end position="109"/>
    </location>
</feature>
<dbReference type="Proteomes" id="UP000440578">
    <property type="component" value="Unassembled WGS sequence"/>
</dbReference>
<evidence type="ECO:0000256" key="2">
    <source>
        <dbReference type="ARBA" id="ARBA00022692"/>
    </source>
</evidence>
<feature type="transmembrane region" description="Helical" evidence="6">
    <location>
        <begin position="195"/>
        <end position="216"/>
    </location>
</feature>
<dbReference type="SUPFAM" id="SSF103473">
    <property type="entry name" value="MFS general substrate transporter"/>
    <property type="match status" value="1"/>
</dbReference>
<dbReference type="OrthoDB" id="5141738at2759"/>
<sequence length="415" mass="44945">MFAQAIYMVGIGCGVLFWGVFADRYGRRPTLLLCVMLACLSGNGCAAVNSVQLFLVFRFMIAFCGIGAYCACFVTCMEMLGDWWRVVVGIAFCMPMSLGYMTLAVLAYFVRHWRALQVAVSLPGILYMAYYWVVPESPRWLLSRGRVNEAVTIMKRARLYNKMPVLDNLLTTQGRAEPGEATPAGCRPLAADGRMLALVGCLFVCWLVNSMVFYGILLNTGDFGDNIYMNAFLGGAVEIPAYAACIYAILRLGRRRPIALAMTVAGLSCLLTLAFDPAAWQRGWPVVCLGLLGRFGITASFGAIYVYSAELFPTALRNTGLAVCSVGSRFGGILAPMLQLLRDDVHPSLPVVVYGLSAVGSGLSVLLLPETAGRPLPETVADVFGDTRRSETHDTTAEQQPLDGPGIGHPERAPA</sequence>
<comment type="caution">
    <text evidence="8">The sequence shown here is derived from an EMBL/GenBank/DDBJ whole genome shotgun (WGS) entry which is preliminary data.</text>
</comment>